<dbReference type="Pfam" id="PF00069">
    <property type="entry name" value="Pkinase"/>
    <property type="match status" value="1"/>
</dbReference>
<keyword evidence="3" id="KW-1185">Reference proteome</keyword>
<evidence type="ECO:0000313" key="3">
    <source>
        <dbReference type="Proteomes" id="UP000623687"/>
    </source>
</evidence>
<organism evidence="2 3">
    <name type="scientific">Pleurotus ostreatus</name>
    <name type="common">Oyster mushroom</name>
    <name type="synonym">White-rot fungus</name>
    <dbReference type="NCBI Taxonomy" id="5322"/>
    <lineage>
        <taxon>Eukaryota</taxon>
        <taxon>Fungi</taxon>
        <taxon>Dikarya</taxon>
        <taxon>Basidiomycota</taxon>
        <taxon>Agaricomycotina</taxon>
        <taxon>Agaricomycetes</taxon>
        <taxon>Agaricomycetidae</taxon>
        <taxon>Agaricales</taxon>
        <taxon>Pleurotineae</taxon>
        <taxon>Pleurotaceae</taxon>
        <taxon>Pleurotus</taxon>
    </lineage>
</organism>
<dbReference type="GeneID" id="59378716"/>
<sequence>MSQKVGFGAHSNVYKDEGGRFVVKWALPDSVRQLRKENTVYLRLQGTPGILKHYSYGEHSGTAYLTLEYAGGSLLSMLDMAVRGIGCFDCLDLAFTIASTLPILVSIHMQGVIHGDIHPGNILVLSSGIKLIDFGSSRFSRDSPNASFNYADTYGYSPYYSGVERIAHGLPTFQDDVVSFAYTLVHVADGGCMPWDNDFAEVMGSDPSPQLMAVQLIVLKNSFSAQQLCKGLPNVFESFLTAALTFQKVRWRSFNYNYWREQFNITPYSEVHPPSKRYRFLKGLTE</sequence>
<dbReference type="InterPro" id="IPR000719">
    <property type="entry name" value="Prot_kinase_dom"/>
</dbReference>
<dbReference type="PANTHER" id="PTHR48011:SF4">
    <property type="entry name" value="MITOGEN-ACTIVATED PROTEIN KINASE KINASE KINASE 19"/>
    <property type="match status" value="1"/>
</dbReference>
<dbReference type="InterPro" id="IPR052751">
    <property type="entry name" value="Plant_MAPKKK"/>
</dbReference>
<dbReference type="Gene3D" id="1.10.510.10">
    <property type="entry name" value="Transferase(Phosphotransferase) domain 1"/>
    <property type="match status" value="1"/>
</dbReference>
<dbReference type="AlphaFoldDB" id="A0A8H6ZS59"/>
<proteinExistence type="predicted"/>
<dbReference type="OrthoDB" id="2879108at2759"/>
<dbReference type="SMART" id="SM00220">
    <property type="entry name" value="S_TKc"/>
    <property type="match status" value="1"/>
</dbReference>
<dbReference type="Proteomes" id="UP000623687">
    <property type="component" value="Unassembled WGS sequence"/>
</dbReference>
<gene>
    <name evidence="2" type="ORF">PC9H_008898</name>
</gene>
<protein>
    <recommendedName>
        <fullName evidence="1">Protein kinase domain-containing protein</fullName>
    </recommendedName>
</protein>
<dbReference type="RefSeq" id="XP_036629833.1">
    <property type="nucleotide sequence ID" value="XM_036778405.1"/>
</dbReference>
<evidence type="ECO:0000259" key="1">
    <source>
        <dbReference type="PROSITE" id="PS50011"/>
    </source>
</evidence>
<accession>A0A8H6ZS59</accession>
<dbReference type="GO" id="GO:0004672">
    <property type="term" value="F:protein kinase activity"/>
    <property type="evidence" value="ECO:0007669"/>
    <property type="project" value="InterPro"/>
</dbReference>
<dbReference type="GO" id="GO:0007165">
    <property type="term" value="P:signal transduction"/>
    <property type="evidence" value="ECO:0007669"/>
    <property type="project" value="TreeGrafter"/>
</dbReference>
<dbReference type="SUPFAM" id="SSF56112">
    <property type="entry name" value="Protein kinase-like (PK-like)"/>
    <property type="match status" value="1"/>
</dbReference>
<dbReference type="PANTHER" id="PTHR48011">
    <property type="entry name" value="CCR4-NOT TRANSCRIPTIONAL COMPLEX SUBUNIT CAF120-RELATED"/>
    <property type="match status" value="1"/>
</dbReference>
<dbReference type="PROSITE" id="PS50011">
    <property type="entry name" value="PROTEIN_KINASE_DOM"/>
    <property type="match status" value="1"/>
</dbReference>
<dbReference type="InterPro" id="IPR011009">
    <property type="entry name" value="Kinase-like_dom_sf"/>
</dbReference>
<reference evidence="2" key="1">
    <citation type="submission" date="2019-07" db="EMBL/GenBank/DDBJ databases">
        <authorList>
            <person name="Palmer J.M."/>
        </authorList>
    </citation>
    <scope>NUCLEOTIDE SEQUENCE</scope>
    <source>
        <strain evidence="2">PC9</strain>
    </source>
</reference>
<name>A0A8H6ZS59_PLEOS</name>
<evidence type="ECO:0000313" key="2">
    <source>
        <dbReference type="EMBL" id="KAF7426529.1"/>
    </source>
</evidence>
<dbReference type="VEuPathDB" id="FungiDB:PC9H_008898"/>
<dbReference type="EMBL" id="JACETU010000006">
    <property type="protein sequence ID" value="KAF7426529.1"/>
    <property type="molecule type" value="Genomic_DNA"/>
</dbReference>
<dbReference type="GO" id="GO:0005524">
    <property type="term" value="F:ATP binding"/>
    <property type="evidence" value="ECO:0007669"/>
    <property type="project" value="InterPro"/>
</dbReference>
<comment type="caution">
    <text evidence="2">The sequence shown here is derived from an EMBL/GenBank/DDBJ whole genome shotgun (WGS) entry which is preliminary data.</text>
</comment>
<feature type="domain" description="Protein kinase" evidence="1">
    <location>
        <begin position="1"/>
        <end position="286"/>
    </location>
</feature>